<dbReference type="Proteomes" id="UP000011939">
    <property type="component" value="Unassembled WGS sequence"/>
</dbReference>
<accession>M5IR65</accession>
<sequence>MIIYNEQKYKAAKAISSMQEPPDRDIKNFTNVGAINKNAMIDSFINTQTTKKDGSPLIFKIDTQRKRINCLSFFNIDADTLTIKKDGKQIYQDKLLKKSSVSWWEFFFENGKEFKKDTIVNVPMLFGEFEVTLTPNKFGANLGHLSIGQKVFIGYTELGCEFGAIDYSKKQKNEYGDISILKGRAAKYLNTAVVVDTKQIDSKDQVLMAILGELTTFIGDEKDRGIKSLILFGFIKDYSFKVTGEEKSSLNLNVEGVV</sequence>
<protein>
    <submittedName>
        <fullName evidence="1">Uncharacterized protein</fullName>
    </submittedName>
</protein>
<evidence type="ECO:0000313" key="2">
    <source>
        <dbReference type="Proteomes" id="UP000011939"/>
    </source>
</evidence>
<evidence type="ECO:0000313" key="1">
    <source>
        <dbReference type="EMBL" id="EKU10973.1"/>
    </source>
</evidence>
<comment type="caution">
    <text evidence="1">The sequence shown here is derived from an EMBL/GenBank/DDBJ whole genome shotgun (WGS) entry which is preliminary data.</text>
</comment>
<dbReference type="STRING" id="1244083.CSUNSWCD_2469"/>
<dbReference type="EMBL" id="AMZQ01000009">
    <property type="protein sequence ID" value="EKU10973.1"/>
    <property type="molecule type" value="Genomic_DNA"/>
</dbReference>
<organism evidence="1 2">
    <name type="scientific">Campylobacter showae CSUNSWCD</name>
    <dbReference type="NCBI Taxonomy" id="1244083"/>
    <lineage>
        <taxon>Bacteria</taxon>
        <taxon>Pseudomonadati</taxon>
        <taxon>Campylobacterota</taxon>
        <taxon>Epsilonproteobacteria</taxon>
        <taxon>Campylobacterales</taxon>
        <taxon>Campylobacteraceae</taxon>
        <taxon>Campylobacter</taxon>
    </lineage>
</organism>
<gene>
    <name evidence="1" type="ORF">CSUNSWCD_2469</name>
</gene>
<dbReference type="AlphaFoldDB" id="M5IR65"/>
<reference evidence="1 2" key="1">
    <citation type="journal article" date="2013" name="Genome Announc.">
        <title>Genome Sequence of Campylobacter showae UNSWCD, Isolated from a Patient with Crohn's Disease.</title>
        <authorList>
            <person name="Tay A.P."/>
            <person name="Kaakoush N.O."/>
            <person name="Deshpande N.P."/>
            <person name="Chen Z."/>
            <person name="Mitchell H."/>
            <person name="Wilkins M.R."/>
        </authorList>
    </citation>
    <scope>NUCLEOTIDE SEQUENCE [LARGE SCALE GENOMIC DNA]</scope>
    <source>
        <strain evidence="1 2">CSUNSWCD</strain>
    </source>
</reference>
<dbReference type="PATRIC" id="fig|1244083.3.peg.1720"/>
<proteinExistence type="predicted"/>
<name>M5IR65_9BACT</name>
<dbReference type="eggNOG" id="COG3979">
    <property type="taxonomic scope" value="Bacteria"/>
</dbReference>